<feature type="transmembrane region" description="Helical" evidence="6">
    <location>
        <begin position="66"/>
        <end position="86"/>
    </location>
</feature>
<evidence type="ECO:0000259" key="7">
    <source>
        <dbReference type="PROSITE" id="PS50850"/>
    </source>
</evidence>
<keyword evidence="2" id="KW-0813">Transport</keyword>
<evidence type="ECO:0000256" key="2">
    <source>
        <dbReference type="ARBA" id="ARBA00022448"/>
    </source>
</evidence>
<keyword evidence="4 6" id="KW-1133">Transmembrane helix</keyword>
<proteinExistence type="predicted"/>
<keyword evidence="3 6" id="KW-0812">Transmembrane</keyword>
<feature type="transmembrane region" description="Helical" evidence="6">
    <location>
        <begin position="240"/>
        <end position="258"/>
    </location>
</feature>
<name>A0A8D8X8P2_9HEMI</name>
<dbReference type="GO" id="GO:0030672">
    <property type="term" value="C:synaptic vesicle membrane"/>
    <property type="evidence" value="ECO:0007669"/>
    <property type="project" value="TreeGrafter"/>
</dbReference>
<dbReference type="GO" id="GO:0015842">
    <property type="term" value="P:aminergic neurotransmitter loading into synaptic vesicle"/>
    <property type="evidence" value="ECO:0007669"/>
    <property type="project" value="TreeGrafter"/>
</dbReference>
<dbReference type="PANTHER" id="PTHR23506:SF4">
    <property type="entry name" value="PORTABELLA"/>
    <property type="match status" value="1"/>
</dbReference>
<dbReference type="InterPro" id="IPR011701">
    <property type="entry name" value="MFS"/>
</dbReference>
<dbReference type="FunFam" id="1.20.1250.20:FF:000401">
    <property type="entry name" value="Vesicular amine transporter"/>
    <property type="match status" value="1"/>
</dbReference>
<dbReference type="SUPFAM" id="SSF103473">
    <property type="entry name" value="MFS general substrate transporter"/>
    <property type="match status" value="1"/>
</dbReference>
<evidence type="ECO:0000256" key="5">
    <source>
        <dbReference type="ARBA" id="ARBA00023136"/>
    </source>
</evidence>
<dbReference type="GO" id="GO:0005335">
    <property type="term" value="F:serotonin:sodium:chloride symporter activity"/>
    <property type="evidence" value="ECO:0007669"/>
    <property type="project" value="TreeGrafter"/>
</dbReference>
<evidence type="ECO:0000256" key="4">
    <source>
        <dbReference type="ARBA" id="ARBA00022989"/>
    </source>
</evidence>
<dbReference type="PANTHER" id="PTHR23506">
    <property type="entry name" value="GH10249P"/>
    <property type="match status" value="1"/>
</dbReference>
<protein>
    <submittedName>
        <fullName evidence="8">Synaptic vesicular amine transporter</fullName>
    </submittedName>
</protein>
<accession>A0A8D8X8P2</accession>
<feature type="transmembrane region" description="Helical" evidence="6">
    <location>
        <begin position="150"/>
        <end position="172"/>
    </location>
</feature>
<comment type="subcellular location">
    <subcellularLocation>
        <location evidence="1">Membrane</location>
        <topology evidence="1">Multi-pass membrane protein</topology>
    </subcellularLocation>
</comment>
<sequence length="336" mass="36037">MLLLARSLQGFASACISVSGMCIVAEQYDDEVHRSKVMGVVLGSIALGVLTGYPVGGFLYDFLNKAAPFILIAVLVLLDIGLQLTFMNFKSTTLDESPDSTSVWRTLLSDHLILIILGSIWISSSAMSILEPCLPIWLMAHVKPEKWQLGTVFIPDSVGYLVGTNFFGGIAYRVGRWRVAIAAMLLVGVSCLLVPTANTISGLVGPHLGLGLGIGVLDSALVPLLASVVDSRHSAHYGSIYALQQTAVSLAYSIGPLFGGELVKAMGFSWLMRCVGLINIIYCPALILLSPSLGASKRLGFTESIVRYSATENGGTKHIVSSKESYQRFYDPEDSD</sequence>
<keyword evidence="5 6" id="KW-0472">Membrane</keyword>
<evidence type="ECO:0000313" key="8">
    <source>
        <dbReference type="EMBL" id="CAG6687827.1"/>
    </source>
</evidence>
<evidence type="ECO:0000256" key="1">
    <source>
        <dbReference type="ARBA" id="ARBA00004141"/>
    </source>
</evidence>
<dbReference type="AlphaFoldDB" id="A0A8D8X8P2"/>
<evidence type="ECO:0000256" key="3">
    <source>
        <dbReference type="ARBA" id="ARBA00022692"/>
    </source>
</evidence>
<dbReference type="GO" id="GO:0043195">
    <property type="term" value="C:terminal bouton"/>
    <property type="evidence" value="ECO:0007669"/>
    <property type="project" value="TreeGrafter"/>
</dbReference>
<dbReference type="InterPro" id="IPR036259">
    <property type="entry name" value="MFS_trans_sf"/>
</dbReference>
<evidence type="ECO:0000256" key="6">
    <source>
        <dbReference type="SAM" id="Phobius"/>
    </source>
</evidence>
<dbReference type="PROSITE" id="PS50850">
    <property type="entry name" value="MFS"/>
    <property type="match status" value="1"/>
</dbReference>
<feature type="transmembrane region" description="Helical" evidence="6">
    <location>
        <begin position="270"/>
        <end position="289"/>
    </location>
</feature>
<dbReference type="InterPro" id="IPR020846">
    <property type="entry name" value="MFS_dom"/>
</dbReference>
<dbReference type="InterPro" id="IPR050930">
    <property type="entry name" value="MFS_Vesicular_Transporter"/>
</dbReference>
<feature type="domain" description="Major facilitator superfamily (MFS) profile" evidence="7">
    <location>
        <begin position="112"/>
        <end position="336"/>
    </location>
</feature>
<dbReference type="EMBL" id="HBUF01283569">
    <property type="protein sequence ID" value="CAG6687827.1"/>
    <property type="molecule type" value="Transcribed_RNA"/>
</dbReference>
<feature type="transmembrane region" description="Helical" evidence="6">
    <location>
        <begin position="179"/>
        <end position="197"/>
    </location>
</feature>
<reference evidence="8" key="1">
    <citation type="submission" date="2021-05" db="EMBL/GenBank/DDBJ databases">
        <authorList>
            <person name="Alioto T."/>
            <person name="Alioto T."/>
            <person name="Gomez Garrido J."/>
        </authorList>
    </citation>
    <scope>NUCLEOTIDE SEQUENCE</scope>
</reference>
<organism evidence="8">
    <name type="scientific">Cacopsylla melanoneura</name>
    <dbReference type="NCBI Taxonomy" id="428564"/>
    <lineage>
        <taxon>Eukaryota</taxon>
        <taxon>Metazoa</taxon>
        <taxon>Ecdysozoa</taxon>
        <taxon>Arthropoda</taxon>
        <taxon>Hexapoda</taxon>
        <taxon>Insecta</taxon>
        <taxon>Pterygota</taxon>
        <taxon>Neoptera</taxon>
        <taxon>Paraneoptera</taxon>
        <taxon>Hemiptera</taxon>
        <taxon>Sternorrhyncha</taxon>
        <taxon>Psylloidea</taxon>
        <taxon>Psyllidae</taxon>
        <taxon>Psyllinae</taxon>
        <taxon>Cacopsylla</taxon>
    </lineage>
</organism>
<dbReference type="Gene3D" id="1.20.1250.20">
    <property type="entry name" value="MFS general substrate transporter like domains"/>
    <property type="match status" value="2"/>
</dbReference>
<feature type="transmembrane region" description="Helical" evidence="6">
    <location>
        <begin position="107"/>
        <end position="130"/>
    </location>
</feature>
<feature type="transmembrane region" description="Helical" evidence="6">
    <location>
        <begin position="37"/>
        <end position="60"/>
    </location>
</feature>
<feature type="transmembrane region" description="Helical" evidence="6">
    <location>
        <begin position="209"/>
        <end position="228"/>
    </location>
</feature>
<dbReference type="Pfam" id="PF07690">
    <property type="entry name" value="MFS_1"/>
    <property type="match status" value="1"/>
</dbReference>